<evidence type="ECO:0000313" key="2">
    <source>
        <dbReference type="EMBL" id="ROR91875.1"/>
    </source>
</evidence>
<evidence type="ECO:0000313" key="3">
    <source>
        <dbReference type="Proteomes" id="UP000281738"/>
    </source>
</evidence>
<dbReference type="SUPFAM" id="SSF53335">
    <property type="entry name" value="S-adenosyl-L-methionine-dependent methyltransferases"/>
    <property type="match status" value="1"/>
</dbReference>
<dbReference type="InterPro" id="IPR029063">
    <property type="entry name" value="SAM-dependent_MTases_sf"/>
</dbReference>
<keyword evidence="3" id="KW-1185">Reference proteome</keyword>
<sequence length="228" mass="24088">MTPTATPRDRVRRAAPADRLLSVPEAMDAVFGGEACRMVRPDGRETTVDTALWSGRPSPSDERLFLDPCEGPTIDVGCGPGRLAGGLTDRGVVTLGTDISRTAVEQTRARGAAALRRDVFGALPAAGRWRHVLLADGNIGIGGSPVRLLRRVRELLRPTGTALVELSPSDTSRVHEDVRLRVSGRLSQPFAWATVGSSRIPGLATAAGLRVVSVDEVDGRATATLSPV</sequence>
<comment type="caution">
    <text evidence="2">The sequence shown here is derived from an EMBL/GenBank/DDBJ whole genome shotgun (WGS) entry which is preliminary data.</text>
</comment>
<proteinExistence type="predicted"/>
<gene>
    <name evidence="2" type="ORF">EDD33_2755</name>
</gene>
<evidence type="ECO:0000259" key="1">
    <source>
        <dbReference type="Pfam" id="PF13649"/>
    </source>
</evidence>
<dbReference type="InterPro" id="IPR041698">
    <property type="entry name" value="Methyltransf_25"/>
</dbReference>
<dbReference type="AlphaFoldDB" id="A0A3N2CWE9"/>
<dbReference type="RefSeq" id="WP_211332547.1">
    <property type="nucleotide sequence ID" value="NZ_RKHO01000001.1"/>
</dbReference>
<name>A0A3N2CWE9_9ACTN</name>
<dbReference type="EMBL" id="RKHO01000001">
    <property type="protein sequence ID" value="ROR91875.1"/>
    <property type="molecule type" value="Genomic_DNA"/>
</dbReference>
<dbReference type="Proteomes" id="UP000281738">
    <property type="component" value="Unassembled WGS sequence"/>
</dbReference>
<dbReference type="Gene3D" id="3.40.50.150">
    <property type="entry name" value="Vaccinia Virus protein VP39"/>
    <property type="match status" value="1"/>
</dbReference>
<feature type="domain" description="Methyltransferase" evidence="1">
    <location>
        <begin position="74"/>
        <end position="160"/>
    </location>
</feature>
<reference evidence="2 3" key="1">
    <citation type="submission" date="2018-11" db="EMBL/GenBank/DDBJ databases">
        <title>Sequencing the genomes of 1000 actinobacteria strains.</title>
        <authorList>
            <person name="Klenk H.-P."/>
        </authorList>
    </citation>
    <scope>NUCLEOTIDE SEQUENCE [LARGE SCALE GENOMIC DNA]</scope>
    <source>
        <strain evidence="2 3">DSM 12652</strain>
    </source>
</reference>
<dbReference type="Pfam" id="PF13649">
    <property type="entry name" value="Methyltransf_25"/>
    <property type="match status" value="1"/>
</dbReference>
<accession>A0A3N2CWE9</accession>
<organism evidence="2 3">
    <name type="scientific">Nocardioides aurantiacus</name>
    <dbReference type="NCBI Taxonomy" id="86796"/>
    <lineage>
        <taxon>Bacteria</taxon>
        <taxon>Bacillati</taxon>
        <taxon>Actinomycetota</taxon>
        <taxon>Actinomycetes</taxon>
        <taxon>Propionibacteriales</taxon>
        <taxon>Nocardioidaceae</taxon>
        <taxon>Nocardioides</taxon>
    </lineage>
</organism>
<protein>
    <recommendedName>
        <fullName evidence="1">Methyltransferase domain-containing protein</fullName>
    </recommendedName>
</protein>